<dbReference type="Proteomes" id="UP000192578">
    <property type="component" value="Unassembled WGS sequence"/>
</dbReference>
<sequence length="147" mass="16290">MEMPMYSRRPRRMMSAVCSPPPPTTTGMMPHLHDHPAAPAEAVDLMFNSDRYYHGQRQRVRQQHPGQFYGTVTATPFPECAYPLSYYSRGGGGGPIGYNGGGGLHGSGGSSSRDSLVNGNYYAGYPRQQQQVHMAPYPYPPYYIQVL</sequence>
<dbReference type="EMBL" id="MTYJ01000025">
    <property type="protein sequence ID" value="OQV21158.1"/>
    <property type="molecule type" value="Genomic_DNA"/>
</dbReference>
<evidence type="ECO:0000313" key="2">
    <source>
        <dbReference type="Proteomes" id="UP000192578"/>
    </source>
</evidence>
<reference evidence="2" key="1">
    <citation type="submission" date="2017-01" db="EMBL/GenBank/DDBJ databases">
        <title>Comparative genomics of anhydrobiosis in the tardigrade Hypsibius dujardini.</title>
        <authorList>
            <person name="Yoshida Y."/>
            <person name="Koutsovoulos G."/>
            <person name="Laetsch D."/>
            <person name="Stevens L."/>
            <person name="Kumar S."/>
            <person name="Horikawa D."/>
            <person name="Ishino K."/>
            <person name="Komine S."/>
            <person name="Tomita M."/>
            <person name="Blaxter M."/>
            <person name="Arakawa K."/>
        </authorList>
    </citation>
    <scope>NUCLEOTIDE SEQUENCE [LARGE SCALE GENOMIC DNA]</scope>
    <source>
        <strain evidence="2">Z151</strain>
    </source>
</reference>
<accession>A0A1W0X135</accession>
<evidence type="ECO:0000313" key="1">
    <source>
        <dbReference type="EMBL" id="OQV21158.1"/>
    </source>
</evidence>
<name>A0A1W0X135_HYPEX</name>
<keyword evidence="2" id="KW-1185">Reference proteome</keyword>
<comment type="caution">
    <text evidence="1">The sequence shown here is derived from an EMBL/GenBank/DDBJ whole genome shotgun (WGS) entry which is preliminary data.</text>
</comment>
<protein>
    <submittedName>
        <fullName evidence="1">Uncharacterized protein</fullName>
    </submittedName>
</protein>
<organism evidence="1 2">
    <name type="scientific">Hypsibius exemplaris</name>
    <name type="common">Freshwater tardigrade</name>
    <dbReference type="NCBI Taxonomy" id="2072580"/>
    <lineage>
        <taxon>Eukaryota</taxon>
        <taxon>Metazoa</taxon>
        <taxon>Ecdysozoa</taxon>
        <taxon>Tardigrada</taxon>
        <taxon>Eutardigrada</taxon>
        <taxon>Parachela</taxon>
        <taxon>Hypsibioidea</taxon>
        <taxon>Hypsibiidae</taxon>
        <taxon>Hypsibius</taxon>
    </lineage>
</organism>
<dbReference type="AlphaFoldDB" id="A0A1W0X135"/>
<gene>
    <name evidence="1" type="ORF">BV898_04919</name>
</gene>
<proteinExistence type="predicted"/>